<dbReference type="EMBL" id="CADCUU010000487">
    <property type="protein sequence ID" value="CAA9437115.1"/>
    <property type="molecule type" value="Genomic_DNA"/>
</dbReference>
<accession>A0A6J4QBD0</accession>
<evidence type="ECO:0000313" key="1">
    <source>
        <dbReference type="EMBL" id="CAA9437115.1"/>
    </source>
</evidence>
<reference evidence="1" key="1">
    <citation type="submission" date="2020-02" db="EMBL/GenBank/DDBJ databases">
        <authorList>
            <person name="Meier V. D."/>
        </authorList>
    </citation>
    <scope>NUCLEOTIDE SEQUENCE</scope>
    <source>
        <strain evidence="1">AVDCRST_MAG15</strain>
    </source>
</reference>
<gene>
    <name evidence="1" type="ORF">AVDCRST_MAG15-3416</name>
</gene>
<dbReference type="AlphaFoldDB" id="A0A6J4QBD0"/>
<proteinExistence type="predicted"/>
<organism evidence="1">
    <name type="scientific">uncultured Rubellimicrobium sp</name>
    <dbReference type="NCBI Taxonomy" id="543078"/>
    <lineage>
        <taxon>Bacteria</taxon>
        <taxon>Pseudomonadati</taxon>
        <taxon>Pseudomonadota</taxon>
        <taxon>Alphaproteobacteria</taxon>
        <taxon>Rhodobacterales</taxon>
        <taxon>Roseobacteraceae</taxon>
        <taxon>Rubellimicrobium</taxon>
        <taxon>environmental samples</taxon>
    </lineage>
</organism>
<sequence>MSGGVTIDGAGKIGLGISDGDKLGIALNDVDRLRSSRYYTGQAVALPLPLGNPMVGD</sequence>
<protein>
    <submittedName>
        <fullName evidence="1">Uncharacterized protein</fullName>
    </submittedName>
</protein>
<name>A0A6J4QBD0_9RHOB</name>